<evidence type="ECO:0000256" key="2">
    <source>
        <dbReference type="ARBA" id="ARBA00004651"/>
    </source>
</evidence>
<organism evidence="13 14">
    <name type="scientific">Oceanospirillum multiglobuliferum</name>
    <dbReference type="NCBI Taxonomy" id="64969"/>
    <lineage>
        <taxon>Bacteria</taxon>
        <taxon>Pseudomonadati</taxon>
        <taxon>Pseudomonadota</taxon>
        <taxon>Gammaproteobacteria</taxon>
        <taxon>Oceanospirillales</taxon>
        <taxon>Oceanospirillaceae</taxon>
        <taxon>Oceanospirillum</taxon>
    </lineage>
</organism>
<evidence type="ECO:0000256" key="1">
    <source>
        <dbReference type="ARBA" id="ARBA00000085"/>
    </source>
</evidence>
<keyword evidence="5" id="KW-0597">Phosphoprotein</keyword>
<evidence type="ECO:0000256" key="4">
    <source>
        <dbReference type="ARBA" id="ARBA00022475"/>
    </source>
</evidence>
<dbReference type="STRING" id="64969.SAMN02745127_02106"/>
<dbReference type="InterPro" id="IPR036097">
    <property type="entry name" value="HisK_dim/P_sf"/>
</dbReference>
<dbReference type="PANTHER" id="PTHR44936">
    <property type="entry name" value="SENSOR PROTEIN CREC"/>
    <property type="match status" value="1"/>
</dbReference>
<protein>
    <recommendedName>
        <fullName evidence="3">histidine kinase</fullName>
        <ecNumber evidence="3">2.7.13.3</ecNumber>
    </recommendedName>
</protein>
<dbReference type="CDD" id="cd00082">
    <property type="entry name" value="HisKA"/>
    <property type="match status" value="1"/>
</dbReference>
<evidence type="ECO:0000256" key="3">
    <source>
        <dbReference type="ARBA" id="ARBA00012438"/>
    </source>
</evidence>
<comment type="catalytic activity">
    <reaction evidence="1">
        <text>ATP + protein L-histidine = ADP + protein N-phospho-L-histidine.</text>
        <dbReference type="EC" id="2.7.13.3"/>
    </reaction>
</comment>
<gene>
    <name evidence="13" type="ORF">BTE48_00980</name>
</gene>
<feature type="transmembrane region" description="Helical" evidence="10">
    <location>
        <begin position="6"/>
        <end position="27"/>
    </location>
</feature>
<evidence type="ECO:0000313" key="14">
    <source>
        <dbReference type="Proteomes" id="UP000191418"/>
    </source>
</evidence>
<dbReference type="EC" id="2.7.13.3" evidence="3"/>
<evidence type="ECO:0000256" key="9">
    <source>
        <dbReference type="ARBA" id="ARBA00022840"/>
    </source>
</evidence>
<keyword evidence="9" id="KW-0067">ATP-binding</keyword>
<comment type="subcellular location">
    <subcellularLocation>
        <location evidence="2">Cell membrane</location>
        <topology evidence="2">Multi-pass membrane protein</topology>
    </subcellularLocation>
</comment>
<evidence type="ECO:0000256" key="8">
    <source>
        <dbReference type="ARBA" id="ARBA00022777"/>
    </source>
</evidence>
<evidence type="ECO:0000256" key="5">
    <source>
        <dbReference type="ARBA" id="ARBA00022553"/>
    </source>
</evidence>
<dbReference type="AlphaFoldDB" id="A0A1T4QZS6"/>
<dbReference type="SUPFAM" id="SSF47384">
    <property type="entry name" value="Homodimeric domain of signal transducing histidine kinase"/>
    <property type="match status" value="1"/>
</dbReference>
<keyword evidence="10" id="KW-1133">Transmembrane helix</keyword>
<dbReference type="Gene3D" id="1.10.8.500">
    <property type="entry name" value="HAMP domain in histidine kinase"/>
    <property type="match status" value="1"/>
</dbReference>
<dbReference type="EMBL" id="MTSM01000001">
    <property type="protein sequence ID" value="OPX57036.1"/>
    <property type="molecule type" value="Genomic_DNA"/>
</dbReference>
<dbReference type="Pfam" id="PF02518">
    <property type="entry name" value="HATPase_c"/>
    <property type="match status" value="1"/>
</dbReference>
<evidence type="ECO:0000256" key="7">
    <source>
        <dbReference type="ARBA" id="ARBA00022741"/>
    </source>
</evidence>
<keyword evidence="8" id="KW-0418">Kinase</keyword>
<evidence type="ECO:0000313" key="13">
    <source>
        <dbReference type="EMBL" id="OPX57036.1"/>
    </source>
</evidence>
<feature type="transmembrane region" description="Helical" evidence="10">
    <location>
        <begin position="135"/>
        <end position="157"/>
    </location>
</feature>
<name>A0A1T4QZS6_9GAMM</name>
<dbReference type="Gene3D" id="1.10.287.130">
    <property type="match status" value="1"/>
</dbReference>
<keyword evidence="14" id="KW-1185">Reference proteome</keyword>
<dbReference type="SUPFAM" id="SSF55874">
    <property type="entry name" value="ATPase domain of HSP90 chaperone/DNA topoisomerase II/histidine kinase"/>
    <property type="match status" value="1"/>
</dbReference>
<keyword evidence="6" id="KW-0808">Transferase</keyword>
<dbReference type="PANTHER" id="PTHR44936:SF10">
    <property type="entry name" value="SENSOR PROTEIN RSTB"/>
    <property type="match status" value="1"/>
</dbReference>
<dbReference type="InterPro" id="IPR036890">
    <property type="entry name" value="HATPase_C_sf"/>
</dbReference>
<dbReference type="InterPro" id="IPR005467">
    <property type="entry name" value="His_kinase_dom"/>
</dbReference>
<dbReference type="PROSITE" id="PS50109">
    <property type="entry name" value="HIS_KIN"/>
    <property type="match status" value="1"/>
</dbReference>
<dbReference type="CDD" id="cd06225">
    <property type="entry name" value="HAMP"/>
    <property type="match status" value="1"/>
</dbReference>
<evidence type="ECO:0000256" key="10">
    <source>
        <dbReference type="SAM" id="Phobius"/>
    </source>
</evidence>
<accession>A0A1T4QZS6</accession>
<keyword evidence="4" id="KW-1003">Cell membrane</keyword>
<dbReference type="Pfam" id="PF00672">
    <property type="entry name" value="HAMP"/>
    <property type="match status" value="1"/>
</dbReference>
<dbReference type="GO" id="GO:0005524">
    <property type="term" value="F:ATP binding"/>
    <property type="evidence" value="ECO:0007669"/>
    <property type="project" value="UniProtKB-KW"/>
</dbReference>
<dbReference type="OrthoDB" id="9804645at2"/>
<dbReference type="SMART" id="SM00387">
    <property type="entry name" value="HATPase_c"/>
    <property type="match status" value="1"/>
</dbReference>
<dbReference type="InterPro" id="IPR003594">
    <property type="entry name" value="HATPase_dom"/>
</dbReference>
<dbReference type="InterPro" id="IPR003661">
    <property type="entry name" value="HisK_dim/P_dom"/>
</dbReference>
<feature type="domain" description="HAMP" evidence="12">
    <location>
        <begin position="157"/>
        <end position="209"/>
    </location>
</feature>
<evidence type="ECO:0000256" key="6">
    <source>
        <dbReference type="ARBA" id="ARBA00022679"/>
    </source>
</evidence>
<dbReference type="InterPro" id="IPR050980">
    <property type="entry name" value="2C_sensor_his_kinase"/>
</dbReference>
<keyword evidence="10" id="KW-0812">Transmembrane</keyword>
<dbReference type="SUPFAM" id="SSF158472">
    <property type="entry name" value="HAMP domain-like"/>
    <property type="match status" value="1"/>
</dbReference>
<evidence type="ECO:0000259" key="12">
    <source>
        <dbReference type="PROSITE" id="PS50885"/>
    </source>
</evidence>
<comment type="caution">
    <text evidence="13">The sequence shown here is derived from an EMBL/GenBank/DDBJ whole genome shotgun (WGS) entry which is preliminary data.</text>
</comment>
<feature type="domain" description="Histidine kinase" evidence="11">
    <location>
        <begin position="217"/>
        <end position="436"/>
    </location>
</feature>
<dbReference type="InterPro" id="IPR004358">
    <property type="entry name" value="Sig_transdc_His_kin-like_C"/>
</dbReference>
<dbReference type="SMART" id="SM00304">
    <property type="entry name" value="HAMP"/>
    <property type="match status" value="1"/>
</dbReference>
<dbReference type="PROSITE" id="PS50885">
    <property type="entry name" value="HAMP"/>
    <property type="match status" value="1"/>
</dbReference>
<keyword evidence="7" id="KW-0547">Nucleotide-binding</keyword>
<dbReference type="Proteomes" id="UP000191418">
    <property type="component" value="Unassembled WGS sequence"/>
</dbReference>
<dbReference type="InterPro" id="IPR003660">
    <property type="entry name" value="HAMP_dom"/>
</dbReference>
<proteinExistence type="predicted"/>
<dbReference type="SMART" id="SM00388">
    <property type="entry name" value="HisKA"/>
    <property type="match status" value="1"/>
</dbReference>
<evidence type="ECO:0000259" key="11">
    <source>
        <dbReference type="PROSITE" id="PS50109"/>
    </source>
</evidence>
<dbReference type="Gene3D" id="3.30.565.10">
    <property type="entry name" value="Histidine kinase-like ATPase, C-terminal domain"/>
    <property type="match status" value="1"/>
</dbReference>
<dbReference type="PRINTS" id="PR00344">
    <property type="entry name" value="BCTRLSENSOR"/>
</dbReference>
<keyword evidence="10" id="KW-0472">Membrane</keyword>
<reference evidence="13 14" key="1">
    <citation type="submission" date="2017-01" db="EMBL/GenBank/DDBJ databases">
        <title>Genome Sequencing of a Marine Spirillum, Oceanospirillum multiglobuliferum ATCC 33336, from Japan.</title>
        <authorList>
            <person name="Carney J.G."/>
            <person name="Trachtenberg A.M."/>
            <person name="Rheaume B.A."/>
            <person name="Linnane J.D."/>
            <person name="Pitts N.L."/>
            <person name="Mykles D.L."/>
            <person name="Maclea K.S."/>
        </authorList>
    </citation>
    <scope>NUCLEOTIDE SEQUENCE [LARGE SCALE GENOMIC DNA]</scope>
    <source>
        <strain evidence="13 14">ATCC 33336</strain>
    </source>
</reference>
<dbReference type="GO" id="GO:0000155">
    <property type="term" value="F:phosphorelay sensor kinase activity"/>
    <property type="evidence" value="ECO:0007669"/>
    <property type="project" value="InterPro"/>
</dbReference>
<dbReference type="Pfam" id="PF00512">
    <property type="entry name" value="HisKA"/>
    <property type="match status" value="1"/>
</dbReference>
<dbReference type="RefSeq" id="WP_078745687.1">
    <property type="nucleotide sequence ID" value="NZ_FUXG01000013.1"/>
</dbReference>
<dbReference type="GO" id="GO:0005886">
    <property type="term" value="C:plasma membrane"/>
    <property type="evidence" value="ECO:0007669"/>
    <property type="project" value="UniProtKB-SubCell"/>
</dbReference>
<sequence>MARIFFTLYAGIIAAVLLFWNSVIYLYGERDMIESQRILQGYTALSGMIYELEGREAWLKALKTAADINLMIIEPVDPAQHLSAQEMTLLKQHGGYFRAQLGTPWDEYFLYEKAPNEVVWVQYDSSKEYWHQSEFVMQVFKLGFFSIIALALALWIWSFHRKLSRLEQAALQLSRGEFSGRAPIGFFQEVGGLNKAFNHMVERLEQLVSSHKRLTNAVAHELRTPIFRLRCQLELLLPEMSRQELDEYIHSMDEDLVELDTLVDELLSYARMESGRENFSPSQTQLDSWLNQQQDLTRGCQHSVSFDLGDQANVNSPNSKGVNAEFDSNLIRRALSNLIRNADVYAETEIVVGYEVKGDSVLIYVEDDGSGIPEQDRERILQPFERLDVSRNRSSGGYGLGLSICREIAHLHKGQIVISDSQLGGARIALELPLLTPNRSLHL</sequence>